<sequence>MTRKIELIETHRLKGERICEFHWNLWLNMGLNAEVMATLGGTWNLEKAQKAIKWNCEQWEFYGHGQWMFFDKETETFVGRGGIRKVIVNGNEEVELGYALMPEFWGKGLAVEIGKKALSITFDNFCYYSVVCYTLNDNKRSEKVMQKIGFSFETNIMHANMPHVLYRYQNPKYRRCVIP</sequence>
<dbReference type="Pfam" id="PF13302">
    <property type="entry name" value="Acetyltransf_3"/>
    <property type="match status" value="1"/>
</dbReference>
<reference evidence="2 3" key="1">
    <citation type="journal article" date="2020" name="ISME J.">
        <title>Comparative genomics reveals insights into cyanobacterial evolution and habitat adaptation.</title>
        <authorList>
            <person name="Chen M.Y."/>
            <person name="Teng W.K."/>
            <person name="Zhao L."/>
            <person name="Hu C.X."/>
            <person name="Zhou Y.K."/>
            <person name="Han B.P."/>
            <person name="Song L.R."/>
            <person name="Shu W.S."/>
        </authorList>
    </citation>
    <scope>NUCLEOTIDE SEQUENCE [LARGE SCALE GENOMIC DNA]</scope>
    <source>
        <strain evidence="2 3">FACHB-252</strain>
    </source>
</reference>
<dbReference type="EMBL" id="JACJTC010000009">
    <property type="protein sequence ID" value="MBD2612472.1"/>
    <property type="molecule type" value="Genomic_DNA"/>
</dbReference>
<dbReference type="InterPro" id="IPR000182">
    <property type="entry name" value="GNAT_dom"/>
</dbReference>
<dbReference type="PANTHER" id="PTHR43792">
    <property type="entry name" value="GNAT FAMILY, PUTATIVE (AFU_ORTHOLOGUE AFUA_3G00765)-RELATED-RELATED"/>
    <property type="match status" value="1"/>
</dbReference>
<dbReference type="RefSeq" id="WP_190949980.1">
    <property type="nucleotide sequence ID" value="NZ_JACJTC010000009.1"/>
</dbReference>
<comment type="caution">
    <text evidence="2">The sequence shown here is derived from an EMBL/GenBank/DDBJ whole genome shotgun (WGS) entry which is preliminary data.</text>
</comment>
<evidence type="ECO:0000259" key="1">
    <source>
        <dbReference type="PROSITE" id="PS51186"/>
    </source>
</evidence>
<dbReference type="Gene3D" id="3.40.630.30">
    <property type="match status" value="1"/>
</dbReference>
<dbReference type="Proteomes" id="UP000606396">
    <property type="component" value="Unassembled WGS sequence"/>
</dbReference>
<dbReference type="InterPro" id="IPR051531">
    <property type="entry name" value="N-acetyltransferase"/>
</dbReference>
<evidence type="ECO:0000313" key="3">
    <source>
        <dbReference type="Proteomes" id="UP000606396"/>
    </source>
</evidence>
<name>A0ABR8HAS2_NOSPU</name>
<evidence type="ECO:0000313" key="2">
    <source>
        <dbReference type="EMBL" id="MBD2612472.1"/>
    </source>
</evidence>
<organism evidence="2 3">
    <name type="scientific">Nostoc punctiforme FACHB-252</name>
    <dbReference type="NCBI Taxonomy" id="1357509"/>
    <lineage>
        <taxon>Bacteria</taxon>
        <taxon>Bacillati</taxon>
        <taxon>Cyanobacteriota</taxon>
        <taxon>Cyanophyceae</taxon>
        <taxon>Nostocales</taxon>
        <taxon>Nostocaceae</taxon>
        <taxon>Nostoc</taxon>
    </lineage>
</organism>
<dbReference type="InterPro" id="IPR016181">
    <property type="entry name" value="Acyl_CoA_acyltransferase"/>
</dbReference>
<protein>
    <submittedName>
        <fullName evidence="2">GNAT family N-acetyltransferase</fullName>
    </submittedName>
</protein>
<gene>
    <name evidence="2" type="ORF">H6G94_14490</name>
</gene>
<dbReference type="PROSITE" id="PS51186">
    <property type="entry name" value="GNAT"/>
    <property type="match status" value="1"/>
</dbReference>
<proteinExistence type="predicted"/>
<dbReference type="PANTHER" id="PTHR43792:SF1">
    <property type="entry name" value="N-ACETYLTRANSFERASE DOMAIN-CONTAINING PROTEIN"/>
    <property type="match status" value="1"/>
</dbReference>
<dbReference type="SUPFAM" id="SSF55729">
    <property type="entry name" value="Acyl-CoA N-acyltransferases (Nat)"/>
    <property type="match status" value="1"/>
</dbReference>
<keyword evidence="3" id="KW-1185">Reference proteome</keyword>
<accession>A0ABR8HAS2</accession>
<feature type="domain" description="N-acetyltransferase" evidence="1">
    <location>
        <begin position="29"/>
        <end position="171"/>
    </location>
</feature>